<name>A0AAQ3KTC0_9LILI</name>
<dbReference type="EMBL" id="CP136896">
    <property type="protein sequence ID" value="WOL14742.1"/>
    <property type="molecule type" value="Genomic_DNA"/>
</dbReference>
<keyword evidence="2" id="KW-1185">Reference proteome</keyword>
<accession>A0AAQ3KTC0</accession>
<proteinExistence type="predicted"/>
<dbReference type="Proteomes" id="UP001327560">
    <property type="component" value="Chromosome 7"/>
</dbReference>
<evidence type="ECO:0000313" key="1">
    <source>
        <dbReference type="EMBL" id="WOL14742.1"/>
    </source>
</evidence>
<sequence length="128" mass="14047">MRSVSPVVEWTYVYVASSGHLHRRHHAAGPQGGDARSFGLSIRHEPFGLVYTVYAPAIDPRKGGLGTIAPVAIGLIHRGRQHFGRWRLRRRVNEPGRVVRAGAGGGVAGLLYEYIFTTEIHGLLNARD</sequence>
<organism evidence="1 2">
    <name type="scientific">Canna indica</name>
    <name type="common">Indian-shot</name>
    <dbReference type="NCBI Taxonomy" id="4628"/>
    <lineage>
        <taxon>Eukaryota</taxon>
        <taxon>Viridiplantae</taxon>
        <taxon>Streptophyta</taxon>
        <taxon>Embryophyta</taxon>
        <taxon>Tracheophyta</taxon>
        <taxon>Spermatophyta</taxon>
        <taxon>Magnoliopsida</taxon>
        <taxon>Liliopsida</taxon>
        <taxon>Zingiberales</taxon>
        <taxon>Cannaceae</taxon>
        <taxon>Canna</taxon>
    </lineage>
</organism>
<gene>
    <name evidence="1" type="ORF">Cni_G23523</name>
</gene>
<dbReference type="AlphaFoldDB" id="A0AAQ3KTC0"/>
<protein>
    <submittedName>
        <fullName evidence="1">Uncharacterized protein</fullName>
    </submittedName>
</protein>
<reference evidence="1 2" key="1">
    <citation type="submission" date="2023-10" db="EMBL/GenBank/DDBJ databases">
        <title>Chromosome-scale genome assembly provides insights into flower coloration mechanisms of Canna indica.</title>
        <authorList>
            <person name="Li C."/>
        </authorList>
    </citation>
    <scope>NUCLEOTIDE SEQUENCE [LARGE SCALE GENOMIC DNA]</scope>
    <source>
        <tissue evidence="1">Flower</tissue>
    </source>
</reference>
<evidence type="ECO:0000313" key="2">
    <source>
        <dbReference type="Proteomes" id="UP001327560"/>
    </source>
</evidence>